<dbReference type="InterPro" id="IPR050680">
    <property type="entry name" value="YpeA/RimI_acetyltransf"/>
</dbReference>
<name>A0A1H1S3N8_9ACTN</name>
<dbReference type="Pfam" id="PF00583">
    <property type="entry name" value="Acetyltransf_1"/>
    <property type="match status" value="1"/>
</dbReference>
<dbReference type="PROSITE" id="PS51186">
    <property type="entry name" value="GNAT"/>
    <property type="match status" value="1"/>
</dbReference>
<keyword evidence="4" id="KW-0687">Ribonucleoprotein</keyword>
<gene>
    <name evidence="4" type="ORF">SAMN04489812_1875</name>
</gene>
<dbReference type="SUPFAM" id="SSF55729">
    <property type="entry name" value="Acyl-CoA N-acyltransferases (Nat)"/>
    <property type="match status" value="1"/>
</dbReference>
<accession>A0A1H1S3N8</accession>
<keyword evidence="1" id="KW-0808">Transferase</keyword>
<protein>
    <submittedName>
        <fullName evidence="4">Ribosomal protein S18 acetylase RimI</fullName>
    </submittedName>
</protein>
<dbReference type="Gene3D" id="3.40.630.30">
    <property type="match status" value="1"/>
</dbReference>
<proteinExistence type="predicted"/>
<evidence type="ECO:0000313" key="5">
    <source>
        <dbReference type="Proteomes" id="UP000199103"/>
    </source>
</evidence>
<dbReference type="Proteomes" id="UP000199103">
    <property type="component" value="Chromosome I"/>
</dbReference>
<keyword evidence="4" id="KW-0689">Ribosomal protein</keyword>
<dbReference type="PANTHER" id="PTHR43420">
    <property type="entry name" value="ACETYLTRANSFERASE"/>
    <property type="match status" value="1"/>
</dbReference>
<evidence type="ECO:0000256" key="2">
    <source>
        <dbReference type="ARBA" id="ARBA00023315"/>
    </source>
</evidence>
<dbReference type="AlphaFoldDB" id="A0A1H1S3N8"/>
<keyword evidence="2" id="KW-0012">Acyltransferase</keyword>
<sequence>MVPYAVRTAEPEDLVELEWSGGAEHIDALARAVQRSYVDEMAVLVITAGRSGPAGTARTVAVGAVDLTKRPGAGELTMLSVRESWQSLGLGTILIAALEAQVRGHGLTRAVLAVEHDNPRAAALYHRLGYRRIGSELDGWPVGPNRSYATVSFLLERNLGN</sequence>
<dbReference type="GO" id="GO:0016747">
    <property type="term" value="F:acyltransferase activity, transferring groups other than amino-acyl groups"/>
    <property type="evidence" value="ECO:0007669"/>
    <property type="project" value="InterPro"/>
</dbReference>
<evidence type="ECO:0000259" key="3">
    <source>
        <dbReference type="PROSITE" id="PS51186"/>
    </source>
</evidence>
<reference evidence="4 5" key="1">
    <citation type="submission" date="2016-10" db="EMBL/GenBank/DDBJ databases">
        <authorList>
            <person name="de Groot N.N."/>
        </authorList>
    </citation>
    <scope>NUCLEOTIDE SEQUENCE [LARGE SCALE GENOMIC DNA]</scope>
    <source>
        <strain evidence="4 5">DSM 21800</strain>
    </source>
</reference>
<dbReference type="PANTHER" id="PTHR43420:SF12">
    <property type="entry name" value="N-ACETYLTRANSFERASE DOMAIN-CONTAINING PROTEIN"/>
    <property type="match status" value="1"/>
</dbReference>
<dbReference type="InterPro" id="IPR016181">
    <property type="entry name" value="Acyl_CoA_acyltransferase"/>
</dbReference>
<organism evidence="4 5">
    <name type="scientific">Microlunatus soli</name>
    <dbReference type="NCBI Taxonomy" id="630515"/>
    <lineage>
        <taxon>Bacteria</taxon>
        <taxon>Bacillati</taxon>
        <taxon>Actinomycetota</taxon>
        <taxon>Actinomycetes</taxon>
        <taxon>Propionibacteriales</taxon>
        <taxon>Propionibacteriaceae</taxon>
        <taxon>Microlunatus</taxon>
    </lineage>
</organism>
<dbReference type="GO" id="GO:0005840">
    <property type="term" value="C:ribosome"/>
    <property type="evidence" value="ECO:0007669"/>
    <property type="project" value="UniProtKB-KW"/>
</dbReference>
<dbReference type="InterPro" id="IPR000182">
    <property type="entry name" value="GNAT_dom"/>
</dbReference>
<dbReference type="STRING" id="630515.SAMN04489812_1875"/>
<dbReference type="EMBL" id="LT629772">
    <property type="protein sequence ID" value="SDS42710.1"/>
    <property type="molecule type" value="Genomic_DNA"/>
</dbReference>
<evidence type="ECO:0000313" key="4">
    <source>
        <dbReference type="EMBL" id="SDS42710.1"/>
    </source>
</evidence>
<feature type="domain" description="N-acetyltransferase" evidence="3">
    <location>
        <begin position="4"/>
        <end position="160"/>
    </location>
</feature>
<evidence type="ECO:0000256" key="1">
    <source>
        <dbReference type="ARBA" id="ARBA00022679"/>
    </source>
</evidence>
<keyword evidence="5" id="KW-1185">Reference proteome</keyword>